<feature type="domain" description="Tetrapyrrole methylase" evidence="6">
    <location>
        <begin position="15"/>
        <end position="200"/>
    </location>
</feature>
<dbReference type="NCBIfam" id="TIGR02469">
    <property type="entry name" value="CbiT"/>
    <property type="match status" value="1"/>
</dbReference>
<dbReference type="OrthoDB" id="9787825at2"/>
<dbReference type="CDD" id="cd11644">
    <property type="entry name" value="Precorrin-6Y-MT"/>
    <property type="match status" value="1"/>
</dbReference>
<dbReference type="PANTHER" id="PTHR43182:SF1">
    <property type="entry name" value="COBALT-PRECORRIN-7 C(5)-METHYLTRANSFERASE"/>
    <property type="match status" value="1"/>
</dbReference>
<name>A0A317DY76_9PROT</name>
<dbReference type="Pfam" id="PF00590">
    <property type="entry name" value="TP_methylase"/>
    <property type="match status" value="1"/>
</dbReference>
<dbReference type="InterPro" id="IPR006365">
    <property type="entry name" value="Cbl_synth_CobL"/>
</dbReference>
<dbReference type="Proteomes" id="UP000246077">
    <property type="component" value="Unassembled WGS sequence"/>
</dbReference>
<comment type="pathway">
    <text evidence="1">Cofactor biosynthesis; adenosylcobalamin biosynthesis.</text>
</comment>
<reference evidence="8" key="1">
    <citation type="submission" date="2018-05" db="EMBL/GenBank/DDBJ databases">
        <title>Zavarzinia sp. HR-AS.</title>
        <authorList>
            <person name="Lee Y."/>
            <person name="Jeon C.O."/>
        </authorList>
    </citation>
    <scope>NUCLEOTIDE SEQUENCE [LARGE SCALE GENOMIC DNA]</scope>
    <source>
        <strain evidence="8">DSM 1231</strain>
    </source>
</reference>
<dbReference type="PANTHER" id="PTHR43182">
    <property type="entry name" value="COBALT-PRECORRIN-6B C(15)-METHYLTRANSFERASE (DECARBOXYLATING)"/>
    <property type="match status" value="1"/>
</dbReference>
<evidence type="ECO:0000256" key="2">
    <source>
        <dbReference type="ARBA" id="ARBA00022573"/>
    </source>
</evidence>
<gene>
    <name evidence="7" type="ORF">DKG75_14145</name>
</gene>
<dbReference type="GO" id="GO:0009236">
    <property type="term" value="P:cobalamin biosynthetic process"/>
    <property type="evidence" value="ECO:0007669"/>
    <property type="project" value="UniProtKB-UniPathway"/>
</dbReference>
<keyword evidence="4 7" id="KW-0808">Transferase</keyword>
<evidence type="ECO:0000256" key="4">
    <source>
        <dbReference type="ARBA" id="ARBA00022679"/>
    </source>
</evidence>
<dbReference type="SUPFAM" id="SSF53335">
    <property type="entry name" value="S-adenosyl-L-methionine-dependent methyltransferases"/>
    <property type="match status" value="1"/>
</dbReference>
<evidence type="ECO:0000313" key="8">
    <source>
        <dbReference type="Proteomes" id="UP000246077"/>
    </source>
</evidence>
<sequence length="412" mass="41712">MPVHAGDEGESPPWLTIIGIGADGVEGLSPKACAAIRAGRLVVGGARHLALAAALIEGETMAWPSPLAGALPGLLARRGEAVVVLASGDPFFHGIGATLSRHLPAREIMVLPAPSSLSLACARLGWPVAGVAAISLCGRPLEPLRPLLHPGARIVALSADGGTPAAVAALLAREGFGASTLHILENLGGAGERHFQATAGAFPDTAFAPLNLLAIEVAAGPDARVIPLAPGLADAWFDHDGQLTKREVRAVTLAALAPRLGELLWDVGAGAGSIAIEWLLRHPGLAAIGLERDPARAARCRANAASLGVPHLHVVEGAAPAAFAGLPAPDAVFIGGGLTVPGVLDGAYGHLKPGGRIVANSVTLEADAVLAGAVARFGGTLTRIGIERLDPIGRLHGFRPAMTVTQWAAVKP</sequence>
<evidence type="ECO:0000313" key="7">
    <source>
        <dbReference type="EMBL" id="PWR19609.1"/>
    </source>
</evidence>
<keyword evidence="8" id="KW-1185">Reference proteome</keyword>
<keyword evidence="3 7" id="KW-0489">Methyltransferase</keyword>
<dbReference type="PIRSF" id="PIRSF036428">
    <property type="entry name" value="CobL"/>
    <property type="match status" value="1"/>
</dbReference>
<dbReference type="InterPro" id="IPR012818">
    <property type="entry name" value="CbiE"/>
</dbReference>
<dbReference type="EMBL" id="QGLF01000004">
    <property type="protein sequence ID" value="PWR19609.1"/>
    <property type="molecule type" value="Genomic_DNA"/>
</dbReference>
<dbReference type="InterPro" id="IPR029063">
    <property type="entry name" value="SAM-dependent_MTases_sf"/>
</dbReference>
<dbReference type="RefSeq" id="WP_109921783.1">
    <property type="nucleotide sequence ID" value="NZ_QGLF01000004.1"/>
</dbReference>
<evidence type="ECO:0000256" key="5">
    <source>
        <dbReference type="ARBA" id="ARBA00022691"/>
    </source>
</evidence>
<proteinExistence type="predicted"/>
<dbReference type="InterPro" id="IPR000878">
    <property type="entry name" value="4pyrrol_Mease"/>
</dbReference>
<keyword evidence="5" id="KW-0949">S-adenosyl-L-methionine</keyword>
<keyword evidence="2" id="KW-0169">Cobalamin biosynthesis</keyword>
<evidence type="ECO:0000256" key="3">
    <source>
        <dbReference type="ARBA" id="ARBA00022603"/>
    </source>
</evidence>
<dbReference type="InterPro" id="IPR014777">
    <property type="entry name" value="4pyrrole_Mease_sub1"/>
</dbReference>
<dbReference type="InterPro" id="IPR050714">
    <property type="entry name" value="Cobalamin_biosynth_MTase"/>
</dbReference>
<accession>A0A317DY76</accession>
<dbReference type="InterPro" id="IPR035996">
    <property type="entry name" value="4pyrrol_Methylase_sf"/>
</dbReference>
<dbReference type="GO" id="GO:0008276">
    <property type="term" value="F:protein methyltransferase activity"/>
    <property type="evidence" value="ECO:0007669"/>
    <property type="project" value="InterPro"/>
</dbReference>
<dbReference type="UniPathway" id="UPA00148"/>
<dbReference type="AlphaFoldDB" id="A0A317DY76"/>
<dbReference type="Gene3D" id="3.40.50.150">
    <property type="entry name" value="Vaccinia Virus protein VP39"/>
    <property type="match status" value="1"/>
</dbReference>
<organism evidence="7 8">
    <name type="scientific">Zavarzinia compransoris</name>
    <dbReference type="NCBI Taxonomy" id="1264899"/>
    <lineage>
        <taxon>Bacteria</taxon>
        <taxon>Pseudomonadati</taxon>
        <taxon>Pseudomonadota</taxon>
        <taxon>Alphaproteobacteria</taxon>
        <taxon>Rhodospirillales</taxon>
        <taxon>Zavarziniaceae</taxon>
        <taxon>Zavarzinia</taxon>
    </lineage>
</organism>
<dbReference type="NCBIfam" id="TIGR02467">
    <property type="entry name" value="CbiE"/>
    <property type="match status" value="1"/>
</dbReference>
<protein>
    <submittedName>
        <fullName evidence="7">Bifunctional cobalt-precorrin-7 (C(5))-methyltransferase/cobalt-precorrin-6B (C(15))-methyltransferase</fullName>
    </submittedName>
</protein>
<evidence type="ECO:0000259" key="6">
    <source>
        <dbReference type="Pfam" id="PF00590"/>
    </source>
</evidence>
<dbReference type="Gene3D" id="3.40.1010.10">
    <property type="entry name" value="Cobalt-precorrin-4 Transmethylase, Domain 1"/>
    <property type="match status" value="1"/>
</dbReference>
<dbReference type="SUPFAM" id="SSF53790">
    <property type="entry name" value="Tetrapyrrole methylase"/>
    <property type="match status" value="1"/>
</dbReference>
<dbReference type="InterPro" id="IPR014008">
    <property type="entry name" value="Cbl_synth_MTase_CbiT"/>
</dbReference>
<evidence type="ECO:0000256" key="1">
    <source>
        <dbReference type="ARBA" id="ARBA00004953"/>
    </source>
</evidence>
<comment type="caution">
    <text evidence="7">The sequence shown here is derived from an EMBL/GenBank/DDBJ whole genome shotgun (WGS) entry which is preliminary data.</text>
</comment>
<dbReference type="CDD" id="cd02440">
    <property type="entry name" value="AdoMet_MTases"/>
    <property type="match status" value="1"/>
</dbReference>
<dbReference type="GO" id="GO:0032259">
    <property type="term" value="P:methylation"/>
    <property type="evidence" value="ECO:0007669"/>
    <property type="project" value="UniProtKB-KW"/>
</dbReference>